<name>A0A7X6I9C9_9BACT</name>
<comment type="caution">
    <text evidence="1">The sequence shown here is derived from an EMBL/GenBank/DDBJ whole genome shotgun (WGS) entry which is preliminary data.</text>
</comment>
<keyword evidence="2" id="KW-1185">Reference proteome</keyword>
<accession>A0A7X6I9C9</accession>
<gene>
    <name evidence="1" type="ORF">MNODULE_00590</name>
</gene>
<sequence>MAEPLKSHFGPEIPRRIAGMISAVFRRFDTNAFLAEVLNGYEALDLTPRGRQIAKALRRHLPDDYAEAAEILIASLGPKLDRTEALGMAPFLYLPHVFFVAEYGLDHFEISMQAQYELTQRFTAEFSIRPFLVRYPEQTLDHLERWTKDSSPHVRRLVSEGTRPRLPWAPRLRAFQKEPRPVLALLELLKDDPELYVRRSVANNLNDIGKDHPALLVETVRRWMTDATEERRRLIRHALRSAIKRGEPGALGVLGFGKKVNVAIRNATIRPKRPRTGGSVTIGFEVVNKGSRRQRVLVDFRVHFVKADGKTSPKVFKLKTIELAPKETLPLGKTISLTEMTTRKHYPGTHRVEVMLNGAVNLLGSFELVKRIDYK</sequence>
<evidence type="ECO:0000313" key="2">
    <source>
        <dbReference type="Proteomes" id="UP000534783"/>
    </source>
</evidence>
<organism evidence="1 2">
    <name type="scientific">Candidatus Manganitrophus noduliformans</name>
    <dbReference type="NCBI Taxonomy" id="2606439"/>
    <lineage>
        <taxon>Bacteria</taxon>
        <taxon>Pseudomonadati</taxon>
        <taxon>Nitrospirota</taxon>
        <taxon>Nitrospiria</taxon>
        <taxon>Candidatus Troglogloeales</taxon>
        <taxon>Candidatus Manganitrophaceae</taxon>
        <taxon>Candidatus Manganitrophus</taxon>
    </lineage>
</organism>
<dbReference type="AlphaFoldDB" id="A0A7X6I9C9"/>
<dbReference type="SUPFAM" id="SSF48371">
    <property type="entry name" value="ARM repeat"/>
    <property type="match status" value="1"/>
</dbReference>
<reference evidence="1 2" key="1">
    <citation type="journal article" date="2020" name="Nature">
        <title>Bacterial chemolithoautotrophy via manganese oxidation.</title>
        <authorList>
            <person name="Yu H."/>
            <person name="Leadbetter J.R."/>
        </authorList>
    </citation>
    <scope>NUCLEOTIDE SEQUENCE [LARGE SCALE GENOMIC DNA]</scope>
    <source>
        <strain evidence="1 2">Mn-1</strain>
    </source>
</reference>
<dbReference type="Gene3D" id="1.25.40.290">
    <property type="entry name" value="ARM repeat domains"/>
    <property type="match status" value="1"/>
</dbReference>
<dbReference type="Pfam" id="PF08713">
    <property type="entry name" value="DNA_alkylation"/>
    <property type="match status" value="1"/>
</dbReference>
<protein>
    <submittedName>
        <fullName evidence="1">DNA alkylation repair protein</fullName>
    </submittedName>
</protein>
<dbReference type="RefSeq" id="WP_168057566.1">
    <property type="nucleotide sequence ID" value="NZ_VTOW01000001.1"/>
</dbReference>
<dbReference type="InterPro" id="IPR016024">
    <property type="entry name" value="ARM-type_fold"/>
</dbReference>
<dbReference type="EMBL" id="VTOW01000001">
    <property type="protein sequence ID" value="NKE69250.1"/>
    <property type="molecule type" value="Genomic_DNA"/>
</dbReference>
<dbReference type="InterPro" id="IPR014825">
    <property type="entry name" value="DNA_alkylation"/>
</dbReference>
<dbReference type="Proteomes" id="UP000534783">
    <property type="component" value="Unassembled WGS sequence"/>
</dbReference>
<evidence type="ECO:0000313" key="1">
    <source>
        <dbReference type="EMBL" id="NKE69250.1"/>
    </source>
</evidence>
<proteinExistence type="predicted"/>